<evidence type="ECO:0000259" key="1">
    <source>
        <dbReference type="Pfam" id="PF00293"/>
    </source>
</evidence>
<dbReference type="InterPro" id="IPR015797">
    <property type="entry name" value="NUDIX_hydrolase-like_dom_sf"/>
</dbReference>
<dbReference type="Proteomes" id="UP000229344">
    <property type="component" value="Unassembled WGS sequence"/>
</dbReference>
<evidence type="ECO:0000313" key="3">
    <source>
        <dbReference type="Proteomes" id="UP000229344"/>
    </source>
</evidence>
<organism evidence="2 3">
    <name type="scientific">Candidatus Kaiserbacteria bacterium CG10_big_fil_rev_8_21_14_0_10_47_16</name>
    <dbReference type="NCBI Taxonomy" id="1974608"/>
    <lineage>
        <taxon>Bacteria</taxon>
        <taxon>Candidatus Kaiseribacteriota</taxon>
    </lineage>
</organism>
<reference evidence="3" key="1">
    <citation type="submission" date="2017-09" db="EMBL/GenBank/DDBJ databases">
        <title>Depth-based differentiation of microbial function through sediment-hosted aquifers and enrichment of novel symbionts in the deep terrestrial subsurface.</title>
        <authorList>
            <person name="Probst A.J."/>
            <person name="Ladd B."/>
            <person name="Jarett J.K."/>
            <person name="Geller-Mcgrath D.E."/>
            <person name="Sieber C.M.K."/>
            <person name="Emerson J.B."/>
            <person name="Anantharaman K."/>
            <person name="Thomas B.C."/>
            <person name="Malmstrom R."/>
            <person name="Stieglmeier M."/>
            <person name="Klingl A."/>
            <person name="Woyke T."/>
            <person name="Ryan C.M."/>
            <person name="Banfield J.F."/>
        </authorList>
    </citation>
    <scope>NUCLEOTIDE SEQUENCE [LARGE SCALE GENOMIC DNA]</scope>
</reference>
<sequence>MSGGDVRGEVVLKYPHIDAADHILRKEFFEGGVCPTVGMLLITKDAKGYHDGLVLVRPLQDLTFMPPQGGIQFGETPRTAIRRECAEEFLGLEIDIEDISQEPVYQGINPLPSERHETAGYRAKYMAYFTVPVVRRPHGVNPKENADLKFIFDPHAFFSTISCCRGPKRDAICSAIDGAVQQGHLNWDAGIVRRHLNKIAAAA</sequence>
<dbReference type="AlphaFoldDB" id="A0A2H0UEN9"/>
<proteinExistence type="predicted"/>
<gene>
    <name evidence="2" type="ORF">COU16_00520</name>
</gene>
<dbReference type="CDD" id="cd02883">
    <property type="entry name" value="NUDIX_Hydrolase"/>
    <property type="match status" value="1"/>
</dbReference>
<comment type="caution">
    <text evidence="2">The sequence shown here is derived from an EMBL/GenBank/DDBJ whole genome shotgun (WGS) entry which is preliminary data.</text>
</comment>
<dbReference type="Pfam" id="PF00293">
    <property type="entry name" value="NUDIX"/>
    <property type="match status" value="1"/>
</dbReference>
<dbReference type="Gene3D" id="3.90.79.10">
    <property type="entry name" value="Nucleoside Triphosphate Pyrophosphohydrolase"/>
    <property type="match status" value="1"/>
</dbReference>
<dbReference type="InterPro" id="IPR000086">
    <property type="entry name" value="NUDIX_hydrolase_dom"/>
</dbReference>
<accession>A0A2H0UEN9</accession>
<dbReference type="EMBL" id="PFBI01000003">
    <property type="protein sequence ID" value="PIR84857.1"/>
    <property type="molecule type" value="Genomic_DNA"/>
</dbReference>
<evidence type="ECO:0000313" key="2">
    <source>
        <dbReference type="EMBL" id="PIR84857.1"/>
    </source>
</evidence>
<feature type="domain" description="Nudix hydrolase" evidence="1">
    <location>
        <begin position="37"/>
        <end position="155"/>
    </location>
</feature>
<protein>
    <recommendedName>
        <fullName evidence="1">Nudix hydrolase domain-containing protein</fullName>
    </recommendedName>
</protein>
<name>A0A2H0UEN9_9BACT</name>
<dbReference type="SUPFAM" id="SSF55811">
    <property type="entry name" value="Nudix"/>
    <property type="match status" value="1"/>
</dbReference>